<sequence>MAHITLLPVEILVLIAYFLEKSDLSATTRTCRQLQRVLTPYLWKTFVLRSSVSGKFYDIDALATYAPWVRSLEYTGAPPSEYYNIVYPNLDALRVNFCTMSKDHFIDKFGMPQQNNDYSTLIRLNPTIKHLYVNPENLATTSAFWTTVFTTLKNPRCLDFHDFQVLQADALDSFWKACTRFEEISVSGHGFANSNILPTVSFSRLQHLTVDLRAHYSSRTPAGGNMEWFRMCPNLTKMHINNRYSEFPIEPFAKALEQQTWTQLTDLALTGSGGSDARFSLIARHLPPLEHFQHESTGFGPQSFVFLQQQLFENIRTLNMQGCYGLVSRMILDILTGCPLLEVFKAFSISVSDLRSHPEPWTCLGLKHLEVFFSIDPTRPDDGELAFEHLSRLERLETLDVNARHTWTLAWDIFSRMKRQGSLQWRLDSGLQHLSTLKRLKTLVIDSSFHDARMEDVQWMLDQWPALEKLRCGLSQDPVTRKRFMNLFEQHNIDLEPEDGWRSML</sequence>
<proteinExistence type="predicted"/>
<evidence type="ECO:0000313" key="3">
    <source>
        <dbReference type="EMBL" id="KAG0292405.1"/>
    </source>
</evidence>
<protein>
    <recommendedName>
        <fullName evidence="2">F-box domain-containing protein</fullName>
    </recommendedName>
</protein>
<name>A0ABQ7K6P5_9FUNG</name>
<dbReference type="SUPFAM" id="SSF81383">
    <property type="entry name" value="F-box domain"/>
    <property type="match status" value="1"/>
</dbReference>
<dbReference type="Pfam" id="PF12937">
    <property type="entry name" value="F-box-like"/>
    <property type="match status" value="1"/>
</dbReference>
<comment type="caution">
    <text evidence="3">The sequence shown here is derived from an EMBL/GenBank/DDBJ whole genome shotgun (WGS) entry which is preliminary data.</text>
</comment>
<dbReference type="Proteomes" id="UP001194696">
    <property type="component" value="Unassembled WGS sequence"/>
</dbReference>
<dbReference type="InterPro" id="IPR032675">
    <property type="entry name" value="LRR_dom_sf"/>
</dbReference>
<keyword evidence="1" id="KW-0732">Signal</keyword>
<accession>A0ABQ7K6P5</accession>
<feature type="chain" id="PRO_5045127967" description="F-box domain-containing protein" evidence="1">
    <location>
        <begin position="17"/>
        <end position="505"/>
    </location>
</feature>
<dbReference type="CDD" id="cd09917">
    <property type="entry name" value="F-box_SF"/>
    <property type="match status" value="1"/>
</dbReference>
<feature type="domain" description="F-box" evidence="2">
    <location>
        <begin position="1"/>
        <end position="46"/>
    </location>
</feature>
<dbReference type="EMBL" id="JAAAIM010000198">
    <property type="protein sequence ID" value="KAG0292405.1"/>
    <property type="molecule type" value="Genomic_DNA"/>
</dbReference>
<evidence type="ECO:0000313" key="4">
    <source>
        <dbReference type="Proteomes" id="UP001194696"/>
    </source>
</evidence>
<dbReference type="InterPro" id="IPR001810">
    <property type="entry name" value="F-box_dom"/>
</dbReference>
<dbReference type="SUPFAM" id="SSF52047">
    <property type="entry name" value="RNI-like"/>
    <property type="match status" value="1"/>
</dbReference>
<feature type="signal peptide" evidence="1">
    <location>
        <begin position="1"/>
        <end position="16"/>
    </location>
</feature>
<evidence type="ECO:0000259" key="2">
    <source>
        <dbReference type="PROSITE" id="PS50181"/>
    </source>
</evidence>
<reference evidence="3 4" key="1">
    <citation type="journal article" date="2020" name="Fungal Divers.">
        <title>Resolving the Mortierellaceae phylogeny through synthesis of multi-gene phylogenetics and phylogenomics.</title>
        <authorList>
            <person name="Vandepol N."/>
            <person name="Liber J."/>
            <person name="Desiro A."/>
            <person name="Na H."/>
            <person name="Kennedy M."/>
            <person name="Barry K."/>
            <person name="Grigoriev I.V."/>
            <person name="Miller A.N."/>
            <person name="O'Donnell K."/>
            <person name="Stajich J.E."/>
            <person name="Bonito G."/>
        </authorList>
    </citation>
    <scope>NUCLEOTIDE SEQUENCE [LARGE SCALE GENOMIC DNA]</scope>
    <source>
        <strain evidence="3 4">AD045</strain>
    </source>
</reference>
<dbReference type="Gene3D" id="3.80.10.10">
    <property type="entry name" value="Ribonuclease Inhibitor"/>
    <property type="match status" value="1"/>
</dbReference>
<dbReference type="InterPro" id="IPR036047">
    <property type="entry name" value="F-box-like_dom_sf"/>
</dbReference>
<organism evidence="3 4">
    <name type="scientific">Linnemannia gamsii</name>
    <dbReference type="NCBI Taxonomy" id="64522"/>
    <lineage>
        <taxon>Eukaryota</taxon>
        <taxon>Fungi</taxon>
        <taxon>Fungi incertae sedis</taxon>
        <taxon>Mucoromycota</taxon>
        <taxon>Mortierellomycotina</taxon>
        <taxon>Mortierellomycetes</taxon>
        <taxon>Mortierellales</taxon>
        <taxon>Mortierellaceae</taxon>
        <taxon>Linnemannia</taxon>
    </lineage>
</organism>
<keyword evidence="4" id="KW-1185">Reference proteome</keyword>
<evidence type="ECO:0000256" key="1">
    <source>
        <dbReference type="SAM" id="SignalP"/>
    </source>
</evidence>
<gene>
    <name evidence="3" type="ORF">BGZ96_004152</name>
</gene>
<dbReference type="PROSITE" id="PS50181">
    <property type="entry name" value="FBOX"/>
    <property type="match status" value="1"/>
</dbReference>